<dbReference type="RefSeq" id="WP_033101479.1">
    <property type="nucleotide sequence ID" value="NZ_JACEIP010000012.1"/>
</dbReference>
<reference evidence="1 2" key="1">
    <citation type="submission" date="2020-07" db="EMBL/GenBank/DDBJ databases">
        <authorList>
            <person name="Feng H."/>
        </authorList>
    </citation>
    <scope>NUCLEOTIDE SEQUENCE [LARGE SCALE GENOMIC DNA]</scope>
    <source>
        <strain evidence="2">s-11</strain>
    </source>
</reference>
<keyword evidence="2" id="KW-1185">Reference proteome</keyword>
<dbReference type="AlphaFoldDB" id="A0A7W2AIT3"/>
<accession>A0A7W2AIT3</accession>
<name>A0A7W2AIT3_9BACL</name>
<sequence>MDYWVELGLEEKVLKILEAARQSGGEAALDGHELAIELLKREPSLLQGTSLRLRGSSTESFGLYLAKQLSTRILHHQLPLLMRKVNKSMKVYTAPDGSAFTANMTEKFYLP</sequence>
<protein>
    <submittedName>
        <fullName evidence="1">Uncharacterized protein</fullName>
    </submittedName>
</protein>
<dbReference type="Proteomes" id="UP000530514">
    <property type="component" value="Unassembled WGS sequence"/>
</dbReference>
<gene>
    <name evidence="1" type="ORF">H1164_09190</name>
</gene>
<evidence type="ECO:0000313" key="1">
    <source>
        <dbReference type="EMBL" id="MBA4543074.1"/>
    </source>
</evidence>
<organism evidence="1 2">
    <name type="scientific">Thermoactinomyces daqus</name>
    <dbReference type="NCBI Taxonomy" id="1329516"/>
    <lineage>
        <taxon>Bacteria</taxon>
        <taxon>Bacillati</taxon>
        <taxon>Bacillota</taxon>
        <taxon>Bacilli</taxon>
        <taxon>Bacillales</taxon>
        <taxon>Thermoactinomycetaceae</taxon>
        <taxon>Thermoactinomyces</taxon>
    </lineage>
</organism>
<dbReference type="OrthoDB" id="1913609at2"/>
<comment type="caution">
    <text evidence="1">The sequence shown here is derived from an EMBL/GenBank/DDBJ whole genome shotgun (WGS) entry which is preliminary data.</text>
</comment>
<proteinExistence type="predicted"/>
<dbReference type="EMBL" id="JACEIP010000012">
    <property type="protein sequence ID" value="MBA4543074.1"/>
    <property type="molecule type" value="Genomic_DNA"/>
</dbReference>
<evidence type="ECO:0000313" key="2">
    <source>
        <dbReference type="Proteomes" id="UP000530514"/>
    </source>
</evidence>